<sequence>MLAKKANKIWHLTAVLFIALFIVLLSSPDVAYGQTSEQNWVDKQFNNMDLSKVEDYWQKITQEYDGFLPESQQVDFKSLITSDKQGVLHDWMIGLIKYLFHELLVNGKLLGTLLLLSVFSMILQTLQTAFDHQSVSKVAYGVVYLVLLILLLNSFKVAINYASDAIENMSHFLLALMPMLLGLTAATGGVTSVAFFHPLIILLINTNGWLIAKFVLPILFLSALVSIVSTLTEQYKLTKLASLLKNIAIGTLAVFFAVFLGVMSVQGAATSITDGVLMKSAKFFTGNFIPVIGRMFTEATDTVIGASILLKNTIGIAGLILLVCLIAFPALKILSLVLIYNIAAALIQPLGGGPIIESLTIMAKSMVYVLASLVIVSLMFFLALTIIIASGNLSLMVR</sequence>
<feature type="transmembrane region" description="Helical" evidence="1">
    <location>
        <begin position="138"/>
        <end position="159"/>
    </location>
</feature>
<feature type="transmembrane region" description="Helical" evidence="1">
    <location>
        <begin position="247"/>
        <end position="269"/>
    </location>
</feature>
<keyword evidence="1" id="KW-0812">Transmembrane</keyword>
<proteinExistence type="predicted"/>
<reference evidence="3" key="1">
    <citation type="journal article" date="2019" name="Int. J. Syst. Evol. Microbiol.">
        <title>The Global Catalogue of Microorganisms (GCM) 10K type strain sequencing project: providing services to taxonomists for standard genome sequencing and annotation.</title>
        <authorList>
            <consortium name="The Broad Institute Genomics Platform"/>
            <consortium name="The Broad Institute Genome Sequencing Center for Infectious Disease"/>
            <person name="Wu L."/>
            <person name="Ma J."/>
        </authorList>
    </citation>
    <scope>NUCLEOTIDE SEQUENCE [LARGE SCALE GENOMIC DNA]</scope>
    <source>
        <strain evidence="3">TISTR 2241</strain>
    </source>
</reference>
<evidence type="ECO:0000256" key="1">
    <source>
        <dbReference type="SAM" id="Phobius"/>
    </source>
</evidence>
<keyword evidence="1" id="KW-0472">Membrane</keyword>
<name>A0ABW5PTS8_9BACI</name>
<feature type="transmembrane region" description="Helical" evidence="1">
    <location>
        <begin position="319"/>
        <end position="347"/>
    </location>
</feature>
<gene>
    <name evidence="2" type="primary">spoIIIAE</name>
    <name evidence="2" type="ORF">ACFSTF_13595</name>
</gene>
<dbReference type="NCBIfam" id="TIGR02829">
    <property type="entry name" value="spore_III_AE"/>
    <property type="match status" value="1"/>
</dbReference>
<keyword evidence="1" id="KW-1133">Transmembrane helix</keyword>
<protein>
    <submittedName>
        <fullName evidence="2">Stage III sporulation protein AE</fullName>
    </submittedName>
</protein>
<feature type="transmembrane region" description="Helical" evidence="1">
    <location>
        <begin position="109"/>
        <end position="126"/>
    </location>
</feature>
<accession>A0ABW5PTS8</accession>
<dbReference type="InterPro" id="IPR014194">
    <property type="entry name" value="Spore_III_AE"/>
</dbReference>
<dbReference type="Pfam" id="PF09546">
    <property type="entry name" value="Spore_III_AE"/>
    <property type="match status" value="1"/>
</dbReference>
<organism evidence="2 3">
    <name type="scientific">Terrilactibacillus laevilacticus</name>
    <dbReference type="NCBI Taxonomy" id="1380157"/>
    <lineage>
        <taxon>Bacteria</taxon>
        <taxon>Bacillati</taxon>
        <taxon>Bacillota</taxon>
        <taxon>Bacilli</taxon>
        <taxon>Bacillales</taxon>
        <taxon>Bacillaceae</taxon>
        <taxon>Terrilactibacillus</taxon>
    </lineage>
</organism>
<evidence type="ECO:0000313" key="2">
    <source>
        <dbReference type="EMBL" id="MFD2618339.1"/>
    </source>
</evidence>
<dbReference type="Proteomes" id="UP001597458">
    <property type="component" value="Unassembled WGS sequence"/>
</dbReference>
<feature type="transmembrane region" description="Helical" evidence="1">
    <location>
        <begin position="367"/>
        <end position="389"/>
    </location>
</feature>
<dbReference type="RefSeq" id="WP_141191407.1">
    <property type="nucleotide sequence ID" value="NZ_JBHUMR010000014.1"/>
</dbReference>
<comment type="caution">
    <text evidence="2">The sequence shown here is derived from an EMBL/GenBank/DDBJ whole genome shotgun (WGS) entry which is preliminary data.</text>
</comment>
<keyword evidence="3" id="KW-1185">Reference proteome</keyword>
<feature type="transmembrane region" description="Helical" evidence="1">
    <location>
        <begin position="171"/>
        <end position="196"/>
    </location>
</feature>
<dbReference type="EMBL" id="JBHUMR010000014">
    <property type="protein sequence ID" value="MFD2618339.1"/>
    <property type="molecule type" value="Genomic_DNA"/>
</dbReference>
<feature type="transmembrane region" description="Helical" evidence="1">
    <location>
        <begin position="208"/>
        <end position="227"/>
    </location>
</feature>
<evidence type="ECO:0000313" key="3">
    <source>
        <dbReference type="Proteomes" id="UP001597458"/>
    </source>
</evidence>